<evidence type="ECO:0008006" key="3">
    <source>
        <dbReference type="Google" id="ProtNLM"/>
    </source>
</evidence>
<name>A0ABT3HVM3_9FLAO</name>
<reference evidence="1" key="1">
    <citation type="submission" date="2022-10" db="EMBL/GenBank/DDBJ databases">
        <title>Chryseobacterium babae sp. nov. isolated from the gut of the beetle Oryctes rhinoceros, and Chryseobacterium kimseyorum sp. nov., isolated from a stick insect rearing cage.</title>
        <authorList>
            <person name="Shelomi M."/>
            <person name="Han C.-J."/>
            <person name="Chen W.-M."/>
            <person name="Chen H.-K."/>
            <person name="Liaw S.-J."/>
            <person name="Muhle E."/>
            <person name="Clermont D."/>
        </authorList>
    </citation>
    <scope>NUCLEOTIDE SEQUENCE</scope>
    <source>
        <strain evidence="1">09-1422</strain>
    </source>
</reference>
<accession>A0ABT3HVM3</accession>
<protein>
    <recommendedName>
        <fullName evidence="3">Lipoprotein</fullName>
    </recommendedName>
</protein>
<gene>
    <name evidence="1" type="ORF">OMO38_04765</name>
</gene>
<dbReference type="EMBL" id="JAPDHW010000002">
    <property type="protein sequence ID" value="MCW3167836.1"/>
    <property type="molecule type" value="Genomic_DNA"/>
</dbReference>
<comment type="caution">
    <text evidence="1">The sequence shown here is derived from an EMBL/GenBank/DDBJ whole genome shotgun (WGS) entry which is preliminary data.</text>
</comment>
<dbReference type="RefSeq" id="WP_264749073.1">
    <property type="nucleotide sequence ID" value="NZ_JAPDHW010000002.1"/>
</dbReference>
<keyword evidence="2" id="KW-1185">Reference proteome</keyword>
<organism evidence="1 2">
    <name type="scientific">Chryseobacterium kimseyorum</name>
    <dbReference type="NCBI Taxonomy" id="2984028"/>
    <lineage>
        <taxon>Bacteria</taxon>
        <taxon>Pseudomonadati</taxon>
        <taxon>Bacteroidota</taxon>
        <taxon>Flavobacteriia</taxon>
        <taxon>Flavobacteriales</taxon>
        <taxon>Weeksellaceae</taxon>
        <taxon>Chryseobacterium group</taxon>
        <taxon>Chryseobacterium</taxon>
    </lineage>
</organism>
<dbReference type="Proteomes" id="UP001163731">
    <property type="component" value="Unassembled WGS sequence"/>
</dbReference>
<proteinExistence type="predicted"/>
<evidence type="ECO:0000313" key="2">
    <source>
        <dbReference type="Proteomes" id="UP001163731"/>
    </source>
</evidence>
<evidence type="ECO:0000313" key="1">
    <source>
        <dbReference type="EMBL" id="MCW3167836.1"/>
    </source>
</evidence>
<dbReference type="PROSITE" id="PS51257">
    <property type="entry name" value="PROKAR_LIPOPROTEIN"/>
    <property type="match status" value="1"/>
</dbReference>
<sequence>MKRFFLILTILFIGCKEEKTFADDIVLSFPKGENLTFQQFNEGIGENGTGIIYIGKDTSKINVQYFQSIIPAPPPPPGYEFGSVDIGKQKMMSSCFHDASNRIKDSEKPVRFDSLSEKNVKIVAKIKDTIPKYAFNYDTQTLKKYKAFPIFIKNISGQKLILTEFKNLPLTVLNEKNKWQTIWNDNAFVCGNSRWQYRYWEFNPDEIMVLSVNYLTGKNRAKFKIWTGNSSSDEFTMNYDKQIVKNQRNYFEVK</sequence>